<comment type="caution">
    <text evidence="3">The sequence shown here is derived from an EMBL/GenBank/DDBJ whole genome shotgun (WGS) entry which is preliminary data.</text>
</comment>
<proteinExistence type="predicted"/>
<name>L9WP22_9EURY</name>
<feature type="transmembrane region" description="Helical" evidence="2">
    <location>
        <begin position="131"/>
        <end position="147"/>
    </location>
</feature>
<dbReference type="Proteomes" id="UP000011531">
    <property type="component" value="Unassembled WGS sequence"/>
</dbReference>
<accession>L9WP22</accession>
<gene>
    <name evidence="3" type="ORF">C492_21315</name>
</gene>
<evidence type="ECO:0000256" key="1">
    <source>
        <dbReference type="SAM" id="MobiDB-lite"/>
    </source>
</evidence>
<dbReference type="OrthoDB" id="189967at2157"/>
<keyword evidence="2" id="KW-0812">Transmembrane</keyword>
<dbReference type="EMBL" id="AOIA01000164">
    <property type="protein sequence ID" value="ELY51127.1"/>
    <property type="molecule type" value="Genomic_DNA"/>
</dbReference>
<organism evidence="3 4">
    <name type="scientific">Natronococcus jeotgali DSM 18795</name>
    <dbReference type="NCBI Taxonomy" id="1227498"/>
    <lineage>
        <taxon>Archaea</taxon>
        <taxon>Methanobacteriati</taxon>
        <taxon>Methanobacteriota</taxon>
        <taxon>Stenosarchaea group</taxon>
        <taxon>Halobacteria</taxon>
        <taxon>Halobacteriales</taxon>
        <taxon>Natrialbaceae</taxon>
        <taxon>Natronococcus</taxon>
    </lineage>
</organism>
<feature type="region of interest" description="Disordered" evidence="1">
    <location>
        <begin position="45"/>
        <end position="95"/>
    </location>
</feature>
<dbReference type="STRING" id="1227498.C492_21315"/>
<dbReference type="RefSeq" id="WP_008427192.1">
    <property type="nucleotide sequence ID" value="NZ_AOIA01000164.1"/>
</dbReference>
<evidence type="ECO:0000313" key="3">
    <source>
        <dbReference type="EMBL" id="ELY51127.1"/>
    </source>
</evidence>
<keyword evidence="4" id="KW-1185">Reference proteome</keyword>
<sequence length="151" mass="17077">MAERADHRPVADRLVCPNCPADYPTPFSRRYISCRRCGTEFLAPDEARREDDGEAERERDEGGLEPVRRTDDPGDERIGRHTAERPDGRTDRRDDGRTRWFRRAIRTGVPAVAPAFTAVSLWLWLLGLASFEVAAATTLLVMNGVAVRERL</sequence>
<evidence type="ECO:0000256" key="2">
    <source>
        <dbReference type="SAM" id="Phobius"/>
    </source>
</evidence>
<keyword evidence="2" id="KW-0472">Membrane</keyword>
<protein>
    <submittedName>
        <fullName evidence="3">Uncharacterized protein</fullName>
    </submittedName>
</protein>
<feature type="transmembrane region" description="Helical" evidence="2">
    <location>
        <begin position="107"/>
        <end position="125"/>
    </location>
</feature>
<reference evidence="3 4" key="1">
    <citation type="journal article" date="2014" name="PLoS Genet.">
        <title>Phylogenetically driven sequencing of extremely halophilic archaea reveals strategies for static and dynamic osmo-response.</title>
        <authorList>
            <person name="Becker E.A."/>
            <person name="Seitzer P.M."/>
            <person name="Tritt A."/>
            <person name="Larsen D."/>
            <person name="Krusor M."/>
            <person name="Yao A.I."/>
            <person name="Wu D."/>
            <person name="Madern D."/>
            <person name="Eisen J.A."/>
            <person name="Darling A.E."/>
            <person name="Facciotti M.T."/>
        </authorList>
    </citation>
    <scope>NUCLEOTIDE SEQUENCE [LARGE SCALE GENOMIC DNA]</scope>
    <source>
        <strain evidence="3 4">DSM 18795</strain>
    </source>
</reference>
<keyword evidence="2" id="KW-1133">Transmembrane helix</keyword>
<evidence type="ECO:0000313" key="4">
    <source>
        <dbReference type="Proteomes" id="UP000011531"/>
    </source>
</evidence>
<dbReference type="AlphaFoldDB" id="L9WP22"/>